<evidence type="ECO:0000313" key="3">
    <source>
        <dbReference type="EMBL" id="JAS18960.1"/>
    </source>
</evidence>
<gene>
    <name evidence="3" type="ORF">g.6234</name>
</gene>
<dbReference type="InterPro" id="IPR052617">
    <property type="entry name" value="Huntingtin-int_K"/>
</dbReference>
<dbReference type="PANTHER" id="PTHR31184:SF2">
    <property type="entry name" value="HUNTINGTIN-INTERACTING PROTEIN K"/>
    <property type="match status" value="1"/>
</dbReference>
<evidence type="ECO:0000256" key="1">
    <source>
        <dbReference type="SAM" id="MobiDB-lite"/>
    </source>
</evidence>
<proteinExistence type="predicted"/>
<dbReference type="InterPro" id="IPR044034">
    <property type="entry name" value="NAC-like_UBA"/>
</dbReference>
<evidence type="ECO:0000259" key="2">
    <source>
        <dbReference type="Pfam" id="PF19026"/>
    </source>
</evidence>
<dbReference type="Pfam" id="PF19026">
    <property type="entry name" value="UBA_HYPK"/>
    <property type="match status" value="1"/>
</dbReference>
<accession>A0A1B6CZU9</accession>
<feature type="domain" description="Nascent polypeptide-associated complex subunit alpha-like UBA" evidence="2">
    <location>
        <begin position="86"/>
        <end position="126"/>
    </location>
</feature>
<feature type="region of interest" description="Disordered" evidence="1">
    <location>
        <begin position="1"/>
        <end position="28"/>
    </location>
</feature>
<dbReference type="AlphaFoldDB" id="A0A1B6CZU9"/>
<dbReference type="GO" id="GO:0050821">
    <property type="term" value="P:protein stabilization"/>
    <property type="evidence" value="ECO:0007669"/>
    <property type="project" value="TreeGrafter"/>
</dbReference>
<dbReference type="PANTHER" id="PTHR31184">
    <property type="entry name" value="HUNTINGTIN-INTERACTING PROTEIN K FAMILY MEMBER"/>
    <property type="match status" value="1"/>
</dbReference>
<dbReference type="Gene3D" id="1.10.8.10">
    <property type="entry name" value="DNA helicase RuvA subunit, C-terminal domain"/>
    <property type="match status" value="1"/>
</dbReference>
<feature type="compositionally biased region" description="Acidic residues" evidence="1">
    <location>
        <begin position="12"/>
        <end position="23"/>
    </location>
</feature>
<name>A0A1B6CZU9_9HEMI</name>
<protein>
    <recommendedName>
        <fullName evidence="2">Nascent polypeptide-associated complex subunit alpha-like UBA domain-containing protein</fullName>
    </recommendedName>
</protein>
<feature type="compositionally biased region" description="Basic and acidic residues" evidence="1">
    <location>
        <begin position="1"/>
        <end position="11"/>
    </location>
</feature>
<organism evidence="3">
    <name type="scientific">Clastoptera arizonana</name>
    <name type="common">Arizona spittle bug</name>
    <dbReference type="NCBI Taxonomy" id="38151"/>
    <lineage>
        <taxon>Eukaryota</taxon>
        <taxon>Metazoa</taxon>
        <taxon>Ecdysozoa</taxon>
        <taxon>Arthropoda</taxon>
        <taxon>Hexapoda</taxon>
        <taxon>Insecta</taxon>
        <taxon>Pterygota</taxon>
        <taxon>Neoptera</taxon>
        <taxon>Paraneoptera</taxon>
        <taxon>Hemiptera</taxon>
        <taxon>Auchenorrhyncha</taxon>
        <taxon>Cercopoidea</taxon>
        <taxon>Clastopteridae</taxon>
        <taxon>Clastoptera</taxon>
    </lineage>
</organism>
<dbReference type="GO" id="GO:0043066">
    <property type="term" value="P:negative regulation of apoptotic process"/>
    <property type="evidence" value="ECO:0007669"/>
    <property type="project" value="TreeGrafter"/>
</dbReference>
<dbReference type="CDD" id="cd14361">
    <property type="entry name" value="UBA_HYPK"/>
    <property type="match status" value="1"/>
</dbReference>
<reference evidence="3" key="1">
    <citation type="submission" date="2015-12" db="EMBL/GenBank/DDBJ databases">
        <title>De novo transcriptome assembly of four potential Pierce s Disease insect vectors from Arizona vineyards.</title>
        <authorList>
            <person name="Tassone E.E."/>
        </authorList>
    </citation>
    <scope>NUCLEOTIDE SEQUENCE</scope>
</reference>
<dbReference type="InterPro" id="IPR038922">
    <property type="entry name" value="HYPK_UBA"/>
</dbReference>
<dbReference type="EMBL" id="GEDC01018338">
    <property type="protein sequence ID" value="JAS18960.1"/>
    <property type="molecule type" value="Transcribed_RNA"/>
</dbReference>
<sequence length="127" mass="14316">MADDEHEHDANGDSDETNQENEDALQKKGARFDNFAAADLEKVTDYAEEKEVIPTDEFKGAEIIIGYRRSIEAADKLAKERELLKISIKKEDVDLIVKEMEISRIVAERTLREHCGNVVNALVALTN</sequence>